<dbReference type="EMBL" id="BARU01031427">
    <property type="protein sequence ID" value="GAH74399.1"/>
    <property type="molecule type" value="Genomic_DNA"/>
</dbReference>
<evidence type="ECO:0000313" key="4">
    <source>
        <dbReference type="EMBL" id="GAH74399.1"/>
    </source>
</evidence>
<keyword evidence="1" id="KW-0489">Methyltransferase</keyword>
<sequence>VIIWSKNNPMPESVTDRPTESHEYILMLTKSGTKQYWTHRDGIGGTRQRPKADYRWIKYGPPDEKAVAKDMGGMAREGVWEERDGEDRRWRDASERQHSEVLAEVAIEPANWKVKIRMKIPSPTLFLPEIPRA</sequence>
<dbReference type="Pfam" id="PF01555">
    <property type="entry name" value="N6_N4_Mtase"/>
    <property type="match status" value="1"/>
</dbReference>
<dbReference type="GO" id="GO:0008170">
    <property type="term" value="F:N-methyltransferase activity"/>
    <property type="evidence" value="ECO:0007669"/>
    <property type="project" value="InterPro"/>
</dbReference>
<protein>
    <recommendedName>
        <fullName evidence="3">DNA methylase N-4/N-6 domain-containing protein</fullName>
    </recommendedName>
</protein>
<accession>X1J7R6</accession>
<dbReference type="InterPro" id="IPR002941">
    <property type="entry name" value="DNA_methylase_N4/N6"/>
</dbReference>
<organism evidence="4">
    <name type="scientific">marine sediment metagenome</name>
    <dbReference type="NCBI Taxonomy" id="412755"/>
    <lineage>
        <taxon>unclassified sequences</taxon>
        <taxon>metagenomes</taxon>
        <taxon>ecological metagenomes</taxon>
    </lineage>
</organism>
<dbReference type="InterPro" id="IPR029063">
    <property type="entry name" value="SAM-dependent_MTases_sf"/>
</dbReference>
<evidence type="ECO:0000256" key="1">
    <source>
        <dbReference type="ARBA" id="ARBA00022603"/>
    </source>
</evidence>
<proteinExistence type="predicted"/>
<keyword evidence="2" id="KW-0808">Transferase</keyword>
<evidence type="ECO:0000259" key="3">
    <source>
        <dbReference type="Pfam" id="PF01555"/>
    </source>
</evidence>
<dbReference type="GO" id="GO:0003677">
    <property type="term" value="F:DNA binding"/>
    <property type="evidence" value="ECO:0007669"/>
    <property type="project" value="InterPro"/>
</dbReference>
<comment type="caution">
    <text evidence="4">The sequence shown here is derived from an EMBL/GenBank/DDBJ whole genome shotgun (WGS) entry which is preliminary data.</text>
</comment>
<reference evidence="4" key="1">
    <citation type="journal article" date="2014" name="Front. Microbiol.">
        <title>High frequency of phylogenetically diverse reductive dehalogenase-homologous genes in deep subseafloor sedimentary metagenomes.</title>
        <authorList>
            <person name="Kawai M."/>
            <person name="Futagami T."/>
            <person name="Toyoda A."/>
            <person name="Takaki Y."/>
            <person name="Nishi S."/>
            <person name="Hori S."/>
            <person name="Arai W."/>
            <person name="Tsubouchi T."/>
            <person name="Morono Y."/>
            <person name="Uchiyama I."/>
            <person name="Ito T."/>
            <person name="Fujiyama A."/>
            <person name="Inagaki F."/>
            <person name="Takami H."/>
        </authorList>
    </citation>
    <scope>NUCLEOTIDE SEQUENCE</scope>
    <source>
        <strain evidence="4">Expedition CK06-06</strain>
    </source>
</reference>
<feature type="non-terminal residue" evidence="4">
    <location>
        <position position="1"/>
    </location>
</feature>
<name>X1J7R6_9ZZZZ</name>
<dbReference type="GO" id="GO:0032259">
    <property type="term" value="P:methylation"/>
    <property type="evidence" value="ECO:0007669"/>
    <property type="project" value="UniProtKB-KW"/>
</dbReference>
<dbReference type="SUPFAM" id="SSF53335">
    <property type="entry name" value="S-adenosyl-L-methionine-dependent methyltransferases"/>
    <property type="match status" value="1"/>
</dbReference>
<gene>
    <name evidence="4" type="ORF">S03H2_49701</name>
</gene>
<dbReference type="AlphaFoldDB" id="X1J7R6"/>
<dbReference type="Gene3D" id="3.40.50.150">
    <property type="entry name" value="Vaccinia Virus protein VP39"/>
    <property type="match status" value="1"/>
</dbReference>
<evidence type="ECO:0000256" key="2">
    <source>
        <dbReference type="ARBA" id="ARBA00022679"/>
    </source>
</evidence>
<feature type="domain" description="DNA methylase N-4/N-6" evidence="3">
    <location>
        <begin position="2"/>
        <end position="81"/>
    </location>
</feature>